<evidence type="ECO:0000256" key="1">
    <source>
        <dbReference type="ARBA" id="ARBA00023015"/>
    </source>
</evidence>
<keyword evidence="2" id="KW-0238">DNA-binding</keyword>
<keyword evidence="6" id="KW-1185">Reference proteome</keyword>
<dbReference type="PROSITE" id="PS50995">
    <property type="entry name" value="HTH_MARR_2"/>
    <property type="match status" value="1"/>
</dbReference>
<feature type="domain" description="HTH marR-type" evidence="4">
    <location>
        <begin position="11"/>
        <end position="146"/>
    </location>
</feature>
<dbReference type="PANTHER" id="PTHR33164:SF64">
    <property type="entry name" value="TRANSCRIPTIONAL REGULATOR SLYA"/>
    <property type="match status" value="1"/>
</dbReference>
<sequence length="150" mass="17222">MAKPDISAKLRMNIASAVVRTHTAYRLRLLNVFMQAGLDITPDMYFILRYLWGEQDGTRQQELADKTGKDKASLTKLLDNLEKRNLVKRTADETDRRSKRVWLTSTGKKLKEKVYPLALSVVELAERGLTKNDLQQAQGVLETIYNNIKR</sequence>
<accession>A0ABS5J376</accession>
<evidence type="ECO:0000256" key="3">
    <source>
        <dbReference type="ARBA" id="ARBA00023163"/>
    </source>
</evidence>
<dbReference type="SMART" id="SM00347">
    <property type="entry name" value="HTH_MARR"/>
    <property type="match status" value="1"/>
</dbReference>
<dbReference type="PRINTS" id="PR00598">
    <property type="entry name" value="HTHMARR"/>
</dbReference>
<dbReference type="InterPro" id="IPR000835">
    <property type="entry name" value="HTH_MarR-typ"/>
</dbReference>
<keyword evidence="3" id="KW-0804">Transcription</keyword>
<dbReference type="Proteomes" id="UP000676386">
    <property type="component" value="Unassembled WGS sequence"/>
</dbReference>
<evidence type="ECO:0000313" key="5">
    <source>
        <dbReference type="EMBL" id="MBS0029660.1"/>
    </source>
</evidence>
<dbReference type="PANTHER" id="PTHR33164">
    <property type="entry name" value="TRANSCRIPTIONAL REGULATOR, MARR FAMILY"/>
    <property type="match status" value="1"/>
</dbReference>
<gene>
    <name evidence="5" type="ORF">KE626_20205</name>
</gene>
<dbReference type="Gene3D" id="1.10.10.10">
    <property type="entry name" value="Winged helix-like DNA-binding domain superfamily/Winged helix DNA-binding domain"/>
    <property type="match status" value="1"/>
</dbReference>
<dbReference type="InterPro" id="IPR036390">
    <property type="entry name" value="WH_DNA-bd_sf"/>
</dbReference>
<proteinExistence type="predicted"/>
<protein>
    <submittedName>
        <fullName evidence="5">MarR family transcriptional regulator</fullName>
    </submittedName>
</protein>
<dbReference type="InterPro" id="IPR039422">
    <property type="entry name" value="MarR/SlyA-like"/>
</dbReference>
<dbReference type="Pfam" id="PF01047">
    <property type="entry name" value="MarR"/>
    <property type="match status" value="1"/>
</dbReference>
<organism evidence="5 6">
    <name type="scientific">Chitinophaga hostae</name>
    <dbReference type="NCBI Taxonomy" id="2831022"/>
    <lineage>
        <taxon>Bacteria</taxon>
        <taxon>Pseudomonadati</taxon>
        <taxon>Bacteroidota</taxon>
        <taxon>Chitinophagia</taxon>
        <taxon>Chitinophagales</taxon>
        <taxon>Chitinophagaceae</taxon>
        <taxon>Chitinophaga</taxon>
    </lineage>
</organism>
<evidence type="ECO:0000259" key="4">
    <source>
        <dbReference type="PROSITE" id="PS50995"/>
    </source>
</evidence>
<name>A0ABS5J376_9BACT</name>
<dbReference type="RefSeq" id="WP_211974748.1">
    <property type="nucleotide sequence ID" value="NZ_CBFHAM010000026.1"/>
</dbReference>
<evidence type="ECO:0000256" key="2">
    <source>
        <dbReference type="ARBA" id="ARBA00023125"/>
    </source>
</evidence>
<reference evidence="5 6" key="1">
    <citation type="submission" date="2021-04" db="EMBL/GenBank/DDBJ databases">
        <title>Chitinophaga sp. nov., isolated from the rhizosphere soil.</title>
        <authorList>
            <person name="He S."/>
        </authorList>
    </citation>
    <scope>NUCLEOTIDE SEQUENCE [LARGE SCALE GENOMIC DNA]</scope>
    <source>
        <strain evidence="5 6">2R12</strain>
    </source>
</reference>
<dbReference type="InterPro" id="IPR036388">
    <property type="entry name" value="WH-like_DNA-bd_sf"/>
</dbReference>
<keyword evidence="1" id="KW-0805">Transcription regulation</keyword>
<dbReference type="EMBL" id="JAGTXB010000010">
    <property type="protein sequence ID" value="MBS0029660.1"/>
    <property type="molecule type" value="Genomic_DNA"/>
</dbReference>
<comment type="caution">
    <text evidence="5">The sequence shown here is derived from an EMBL/GenBank/DDBJ whole genome shotgun (WGS) entry which is preliminary data.</text>
</comment>
<evidence type="ECO:0000313" key="6">
    <source>
        <dbReference type="Proteomes" id="UP000676386"/>
    </source>
</evidence>
<dbReference type="SUPFAM" id="SSF46785">
    <property type="entry name" value="Winged helix' DNA-binding domain"/>
    <property type="match status" value="1"/>
</dbReference>